<protein>
    <recommendedName>
        <fullName evidence="1">Myb/SANT-like domain-containing protein</fullName>
    </recommendedName>
</protein>
<dbReference type="EMBL" id="JACGWJ010000015">
    <property type="protein sequence ID" value="KAL0366885.1"/>
    <property type="molecule type" value="Genomic_DNA"/>
</dbReference>
<dbReference type="AlphaFoldDB" id="A0AAW2QGN5"/>
<organism evidence="2">
    <name type="scientific">Sesamum radiatum</name>
    <name type="common">Black benniseed</name>
    <dbReference type="NCBI Taxonomy" id="300843"/>
    <lineage>
        <taxon>Eukaryota</taxon>
        <taxon>Viridiplantae</taxon>
        <taxon>Streptophyta</taxon>
        <taxon>Embryophyta</taxon>
        <taxon>Tracheophyta</taxon>
        <taxon>Spermatophyta</taxon>
        <taxon>Magnoliopsida</taxon>
        <taxon>eudicotyledons</taxon>
        <taxon>Gunneridae</taxon>
        <taxon>Pentapetalae</taxon>
        <taxon>asterids</taxon>
        <taxon>lamiids</taxon>
        <taxon>Lamiales</taxon>
        <taxon>Pedaliaceae</taxon>
        <taxon>Sesamum</taxon>
    </lineage>
</organism>
<dbReference type="InterPro" id="IPR024752">
    <property type="entry name" value="Myb/SANT-like_dom"/>
</dbReference>
<sequence>MVTSKKPSVQAKYFYRRGWTKELDVAFINVRAWQAELGHKQMNPRRPNKIASDYACSAVDVYSETSKPRDLYLRKLDILRQRYTTFRRILDEPGFSWNEATNLVLASKES</sequence>
<comment type="caution">
    <text evidence="2">The sequence shown here is derived from an EMBL/GenBank/DDBJ whole genome shotgun (WGS) entry which is preliminary data.</text>
</comment>
<evidence type="ECO:0000259" key="1">
    <source>
        <dbReference type="Pfam" id="PF12776"/>
    </source>
</evidence>
<proteinExistence type="predicted"/>
<dbReference type="Pfam" id="PF12776">
    <property type="entry name" value="Myb_DNA-bind_3"/>
    <property type="match status" value="1"/>
</dbReference>
<evidence type="ECO:0000313" key="2">
    <source>
        <dbReference type="EMBL" id="KAL0366885.1"/>
    </source>
</evidence>
<feature type="domain" description="Myb/SANT-like" evidence="1">
    <location>
        <begin position="19"/>
        <end position="109"/>
    </location>
</feature>
<name>A0AAW2QGN5_SESRA</name>
<accession>A0AAW2QGN5</accession>
<reference evidence="2" key="1">
    <citation type="submission" date="2020-06" db="EMBL/GenBank/DDBJ databases">
        <authorList>
            <person name="Li T."/>
            <person name="Hu X."/>
            <person name="Zhang T."/>
            <person name="Song X."/>
            <person name="Zhang H."/>
            <person name="Dai N."/>
            <person name="Sheng W."/>
            <person name="Hou X."/>
            <person name="Wei L."/>
        </authorList>
    </citation>
    <scope>NUCLEOTIDE SEQUENCE</scope>
    <source>
        <strain evidence="2">G02</strain>
        <tissue evidence="2">Leaf</tissue>
    </source>
</reference>
<gene>
    <name evidence="2" type="ORF">Sradi_3578600</name>
</gene>
<reference evidence="2" key="2">
    <citation type="journal article" date="2024" name="Plant">
        <title>Genomic evolution and insights into agronomic trait innovations of Sesamum species.</title>
        <authorList>
            <person name="Miao H."/>
            <person name="Wang L."/>
            <person name="Qu L."/>
            <person name="Liu H."/>
            <person name="Sun Y."/>
            <person name="Le M."/>
            <person name="Wang Q."/>
            <person name="Wei S."/>
            <person name="Zheng Y."/>
            <person name="Lin W."/>
            <person name="Duan Y."/>
            <person name="Cao H."/>
            <person name="Xiong S."/>
            <person name="Wang X."/>
            <person name="Wei L."/>
            <person name="Li C."/>
            <person name="Ma Q."/>
            <person name="Ju M."/>
            <person name="Zhao R."/>
            <person name="Li G."/>
            <person name="Mu C."/>
            <person name="Tian Q."/>
            <person name="Mei H."/>
            <person name="Zhang T."/>
            <person name="Gao T."/>
            <person name="Zhang H."/>
        </authorList>
    </citation>
    <scope>NUCLEOTIDE SEQUENCE</scope>
    <source>
        <strain evidence="2">G02</strain>
    </source>
</reference>